<sequence length="168" mass="18597">MGYGLSWRVPQEISDRLNLMGQINIKQGRALLSWRCDDLPQGRALIAERRSINVLCPSDAAVACRVPALTHEPEARPHIKIPVQRPFALASPNTLCKFLDKVDILPVAPGVADAGGRQAAGIGGHDLRGWQPDAELQQSTVRISRNFQSVERHIVKILFGFHGIYPFF</sequence>
<organism evidence="1">
    <name type="scientific">mine drainage metagenome</name>
    <dbReference type="NCBI Taxonomy" id="410659"/>
    <lineage>
        <taxon>unclassified sequences</taxon>
        <taxon>metagenomes</taxon>
        <taxon>ecological metagenomes</taxon>
    </lineage>
</organism>
<accession>E6PPY9</accession>
<dbReference type="AlphaFoldDB" id="E6PPY9"/>
<protein>
    <submittedName>
        <fullName evidence="1">Uncharacterized protein</fullName>
    </submittedName>
</protein>
<name>E6PPY9_9ZZZZ</name>
<reference evidence="1" key="1">
    <citation type="submission" date="2009-10" db="EMBL/GenBank/DDBJ databases">
        <title>Diversity of trophic interactions inside an arsenic-rich microbial ecosystem.</title>
        <authorList>
            <person name="Bertin P.N."/>
            <person name="Heinrich-Salmeron A."/>
            <person name="Pelletier E."/>
            <person name="Goulhen-Chollet F."/>
            <person name="Arsene-Ploetze F."/>
            <person name="Gallien S."/>
            <person name="Calteau A."/>
            <person name="Vallenet D."/>
            <person name="Casiot C."/>
            <person name="Chane-Woon-Ming B."/>
            <person name="Giloteaux L."/>
            <person name="Barakat M."/>
            <person name="Bonnefoy V."/>
            <person name="Bruneel O."/>
            <person name="Chandler M."/>
            <person name="Cleiss J."/>
            <person name="Duran R."/>
            <person name="Elbaz-Poulichet F."/>
            <person name="Fonknechten N."/>
            <person name="Lauga B."/>
            <person name="Mornico D."/>
            <person name="Ortet P."/>
            <person name="Schaeffer C."/>
            <person name="Siguier P."/>
            <person name="Alexander Thil Smith A."/>
            <person name="Van Dorsselaer A."/>
            <person name="Weissenbach J."/>
            <person name="Medigue C."/>
            <person name="Le Paslier D."/>
        </authorList>
    </citation>
    <scope>NUCLEOTIDE SEQUENCE</scope>
</reference>
<comment type="caution">
    <text evidence="1">The sequence shown here is derived from an EMBL/GenBank/DDBJ whole genome shotgun (WGS) entry which is preliminary data.</text>
</comment>
<proteinExistence type="predicted"/>
<dbReference type="EMBL" id="CABM01000039">
    <property type="protein sequence ID" value="CBH96992.1"/>
    <property type="molecule type" value="Genomic_DNA"/>
</dbReference>
<evidence type="ECO:0000313" key="1">
    <source>
        <dbReference type="EMBL" id="CBH96992.1"/>
    </source>
</evidence>
<gene>
    <name evidence="1" type="ORF">CARN2_1602</name>
</gene>